<comment type="caution">
    <text evidence="1">The sequence shown here is derived from an EMBL/GenBank/DDBJ whole genome shotgun (WGS) entry which is preliminary data.</text>
</comment>
<sequence length="143" mass="15483">MKYAQFLRKVQENGSFVGGEEAEAVVVSVLMALAEVLPGPQLEALSARLPPEAVVYLRRTGSEPDPLFDSHLFLGWVVSALDATGNRDKTAGGLDLTAAYSGEEAIRRAQCVFSVLKKQIGPNHQRELAACLPEEVNGWFLNA</sequence>
<dbReference type="InterPro" id="IPR038282">
    <property type="entry name" value="DUF2267_sf"/>
</dbReference>
<reference evidence="1" key="1">
    <citation type="journal article" date="2015" name="Nature">
        <title>Complex archaea that bridge the gap between prokaryotes and eukaryotes.</title>
        <authorList>
            <person name="Spang A."/>
            <person name="Saw J.H."/>
            <person name="Jorgensen S.L."/>
            <person name="Zaremba-Niedzwiedzka K."/>
            <person name="Martijn J."/>
            <person name="Lind A.E."/>
            <person name="van Eijk R."/>
            <person name="Schleper C."/>
            <person name="Guy L."/>
            <person name="Ettema T.J."/>
        </authorList>
    </citation>
    <scope>NUCLEOTIDE SEQUENCE</scope>
</reference>
<dbReference type="Pfam" id="PF10025">
    <property type="entry name" value="DUF2267"/>
    <property type="match status" value="1"/>
</dbReference>
<proteinExistence type="predicted"/>
<accession>A0A0F9DV16</accession>
<dbReference type="AlphaFoldDB" id="A0A0F9DV16"/>
<evidence type="ECO:0000313" key="1">
    <source>
        <dbReference type="EMBL" id="KKL65688.1"/>
    </source>
</evidence>
<dbReference type="EMBL" id="LAZR01027453">
    <property type="protein sequence ID" value="KKL65688.1"/>
    <property type="molecule type" value="Genomic_DNA"/>
</dbReference>
<dbReference type="InterPro" id="IPR018727">
    <property type="entry name" value="DUF2267"/>
</dbReference>
<protein>
    <recommendedName>
        <fullName evidence="2">DUF2267 domain-containing protein</fullName>
    </recommendedName>
</protein>
<gene>
    <name evidence="1" type="ORF">LCGC14_2152490</name>
</gene>
<name>A0A0F9DV16_9ZZZZ</name>
<dbReference type="Gene3D" id="1.10.490.110">
    <property type="entry name" value="Uncharacterized conserved protein DUF2267"/>
    <property type="match status" value="1"/>
</dbReference>
<organism evidence="1">
    <name type="scientific">marine sediment metagenome</name>
    <dbReference type="NCBI Taxonomy" id="412755"/>
    <lineage>
        <taxon>unclassified sequences</taxon>
        <taxon>metagenomes</taxon>
        <taxon>ecological metagenomes</taxon>
    </lineage>
</organism>
<evidence type="ECO:0008006" key="2">
    <source>
        <dbReference type="Google" id="ProtNLM"/>
    </source>
</evidence>